<protein>
    <submittedName>
        <fullName evidence="4">Secretion protein</fullName>
    </submittedName>
</protein>
<dbReference type="AlphaFoldDB" id="A0A3D9CPD9"/>
<dbReference type="RefSeq" id="WP_115958695.1">
    <property type="nucleotide sequence ID" value="NZ_CBCRVL010000003.1"/>
</dbReference>
<evidence type="ECO:0000256" key="2">
    <source>
        <dbReference type="SAM" id="SignalP"/>
    </source>
</evidence>
<dbReference type="NCBIfam" id="TIGR04183">
    <property type="entry name" value="Por_Secre_tail"/>
    <property type="match status" value="1"/>
</dbReference>
<comment type="caution">
    <text evidence="4">The sequence shown here is derived from an EMBL/GenBank/DDBJ whole genome shotgun (WGS) entry which is preliminary data.</text>
</comment>
<dbReference type="Pfam" id="PF18962">
    <property type="entry name" value="Por_Secre_tail"/>
    <property type="match status" value="1"/>
</dbReference>
<feature type="chain" id="PRO_5017540810" evidence="2">
    <location>
        <begin position="19"/>
        <end position="253"/>
    </location>
</feature>
<dbReference type="EMBL" id="QNUE01000005">
    <property type="protein sequence ID" value="REC67663.1"/>
    <property type="molecule type" value="Genomic_DNA"/>
</dbReference>
<name>A0A3D9CPD9_9FLAO</name>
<keyword evidence="1 2" id="KW-0732">Signal</keyword>
<evidence type="ECO:0000256" key="1">
    <source>
        <dbReference type="ARBA" id="ARBA00022729"/>
    </source>
</evidence>
<evidence type="ECO:0000259" key="3">
    <source>
        <dbReference type="Pfam" id="PF18962"/>
    </source>
</evidence>
<organism evidence="4 5">
    <name type="scientific">Chryseobacterium flavum</name>
    <dbReference type="NCBI Taxonomy" id="415851"/>
    <lineage>
        <taxon>Bacteria</taxon>
        <taxon>Pseudomonadati</taxon>
        <taxon>Bacteroidota</taxon>
        <taxon>Flavobacteriia</taxon>
        <taxon>Flavobacteriales</taxon>
        <taxon>Weeksellaceae</taxon>
        <taxon>Chryseobacterium group</taxon>
        <taxon>Chryseobacterium</taxon>
    </lineage>
</organism>
<reference evidence="4 5" key="1">
    <citation type="journal article" date="2007" name="Int. J. Syst. Evol. Microbiol.">
        <title>Chryseobacterium flavum sp. nov., isolated from polluted soil.</title>
        <authorList>
            <person name="Zhou Y."/>
            <person name="Dong J."/>
            <person name="Wang X."/>
            <person name="Huang X."/>
            <person name="Zhang K.Y."/>
            <person name="Zhang Y.Q."/>
            <person name="Guo Y.F."/>
            <person name="Lai R."/>
            <person name="Li W.J."/>
        </authorList>
    </citation>
    <scope>NUCLEOTIDE SEQUENCE [LARGE SCALE GENOMIC DNA]</scope>
    <source>
        <strain evidence="4 5">KCTC 12877</strain>
    </source>
</reference>
<keyword evidence="5" id="KW-1185">Reference proteome</keyword>
<dbReference type="OrthoDB" id="667194at2"/>
<feature type="signal peptide" evidence="2">
    <location>
        <begin position="1"/>
        <end position="18"/>
    </location>
</feature>
<gene>
    <name evidence="4" type="ORF">DRF59_08490</name>
</gene>
<evidence type="ECO:0000313" key="5">
    <source>
        <dbReference type="Proteomes" id="UP000256769"/>
    </source>
</evidence>
<dbReference type="InterPro" id="IPR026444">
    <property type="entry name" value="Secre_tail"/>
</dbReference>
<dbReference type="Proteomes" id="UP000256769">
    <property type="component" value="Unassembled WGS sequence"/>
</dbReference>
<accession>A0A3D9CPD9</accession>
<sequence length="253" mass="26657">MKKTLLTLSVALVNFAWAQFSSGTVSLGTTGMTVKLDTTPTLATLTLTGNSTSYLGIGAGDAGMDAGADGFIYNSTSTVNTNLDYTFNGIGASPTADAVQDWTITSNTVSGSTRTIVATRSLSGSAGDSPIPNAAGPLDIFYARGGSTTISQHSSSNRGYATLTMTASNLSTNEAAIQSKIVTLYPNPAKTTVSFKNFDKVKSIEIYEATGRKIKSVKPDKESISVEDLKTGSYYFEIELKDGSILYEKLIKE</sequence>
<proteinExistence type="predicted"/>
<evidence type="ECO:0000313" key="4">
    <source>
        <dbReference type="EMBL" id="REC67663.1"/>
    </source>
</evidence>
<feature type="domain" description="Secretion system C-terminal sorting" evidence="3">
    <location>
        <begin position="184"/>
        <end position="251"/>
    </location>
</feature>